<dbReference type="GO" id="GO:0046975">
    <property type="term" value="F:histone H3K36 methyltransferase activity"/>
    <property type="evidence" value="ECO:0007669"/>
    <property type="project" value="TreeGrafter"/>
</dbReference>
<proteinExistence type="predicted"/>
<keyword evidence="3" id="KW-1185">Reference proteome</keyword>
<dbReference type="GO" id="GO:0003690">
    <property type="term" value="F:double-stranded DNA binding"/>
    <property type="evidence" value="ECO:0007669"/>
    <property type="project" value="TreeGrafter"/>
</dbReference>
<evidence type="ECO:0000259" key="1">
    <source>
        <dbReference type="Pfam" id="PF17906"/>
    </source>
</evidence>
<dbReference type="PANTHER" id="PTHR46060:SF2">
    <property type="entry name" value="HISTONE-LYSINE N-METHYLTRANSFERASE SETMAR"/>
    <property type="match status" value="1"/>
</dbReference>
<accession>A0A0N4W6J5</accession>
<dbReference type="GO" id="GO:0042800">
    <property type="term" value="F:histone H3K4 methyltransferase activity"/>
    <property type="evidence" value="ECO:0007669"/>
    <property type="project" value="TreeGrafter"/>
</dbReference>
<dbReference type="GO" id="GO:0003697">
    <property type="term" value="F:single-stranded DNA binding"/>
    <property type="evidence" value="ECO:0007669"/>
    <property type="project" value="TreeGrafter"/>
</dbReference>
<dbReference type="GO" id="GO:0000729">
    <property type="term" value="P:DNA double-strand break processing"/>
    <property type="evidence" value="ECO:0007669"/>
    <property type="project" value="TreeGrafter"/>
</dbReference>
<dbReference type="WBParaSite" id="HPLM_0000568201-mRNA-1">
    <property type="protein sequence ID" value="HPLM_0000568201-mRNA-1"/>
    <property type="gene ID" value="HPLM_0000568201"/>
</dbReference>
<feature type="domain" description="Mos1 transposase HTH" evidence="1">
    <location>
        <begin position="97"/>
        <end position="146"/>
    </location>
</feature>
<dbReference type="Pfam" id="PF17906">
    <property type="entry name" value="HTH_48"/>
    <property type="match status" value="1"/>
</dbReference>
<dbReference type="STRING" id="6290.A0A0N4W6J5"/>
<dbReference type="PANTHER" id="PTHR46060">
    <property type="entry name" value="MARINER MOS1 TRANSPOSASE-LIKE PROTEIN"/>
    <property type="match status" value="1"/>
</dbReference>
<dbReference type="Proteomes" id="UP000268014">
    <property type="component" value="Unassembled WGS sequence"/>
</dbReference>
<dbReference type="OrthoDB" id="616263at2759"/>
<dbReference type="GO" id="GO:0005634">
    <property type="term" value="C:nucleus"/>
    <property type="evidence" value="ECO:0007669"/>
    <property type="project" value="TreeGrafter"/>
</dbReference>
<evidence type="ECO:0000313" key="3">
    <source>
        <dbReference type="Proteomes" id="UP000268014"/>
    </source>
</evidence>
<dbReference type="GO" id="GO:0035861">
    <property type="term" value="C:site of double-strand break"/>
    <property type="evidence" value="ECO:0007669"/>
    <property type="project" value="TreeGrafter"/>
</dbReference>
<evidence type="ECO:0000313" key="2">
    <source>
        <dbReference type="EMBL" id="VDO26728.1"/>
    </source>
</evidence>
<sequence>MGITLIGILPITNPIKLRVSLTRNVQTSVRSINHVQGIAARLCFDSTDGKTVLLKLTQVVLSAFPRSQRGNDKILYHSEAHFFDSWGFQEVEISMDKRQIRMIFLFQSKLGRSATETDRDINDDLDLGTMNQRTAQWWFEKFRTGDESLEDDERSGALVEENLRTTLKDIGSRLSVSSRTKKLDKWVPHELTQHQKDRRYELASALLLRNRNNPFLDRIMTCDEKGILHDNRVSIVMVVISIDEVSFKPRYMHLKFEAQNRKNFLHDLIKKEKPVKAFLFYARISRIEGMRAGQSQY</sequence>
<dbReference type="InterPro" id="IPR041426">
    <property type="entry name" value="Mos1_HTH"/>
</dbReference>
<dbReference type="GO" id="GO:0044774">
    <property type="term" value="P:mitotic DNA integrity checkpoint signaling"/>
    <property type="evidence" value="ECO:0007669"/>
    <property type="project" value="TreeGrafter"/>
</dbReference>
<dbReference type="GO" id="GO:0006303">
    <property type="term" value="P:double-strand break repair via nonhomologous end joining"/>
    <property type="evidence" value="ECO:0007669"/>
    <property type="project" value="TreeGrafter"/>
</dbReference>
<dbReference type="EMBL" id="UZAF01016373">
    <property type="protein sequence ID" value="VDO26728.1"/>
    <property type="molecule type" value="Genomic_DNA"/>
</dbReference>
<gene>
    <name evidence="2" type="ORF">HPLM_LOCUS5674</name>
</gene>
<name>A0A0N4W6J5_HAEPC</name>
<dbReference type="GO" id="GO:0044547">
    <property type="term" value="F:DNA topoisomerase binding"/>
    <property type="evidence" value="ECO:0007669"/>
    <property type="project" value="TreeGrafter"/>
</dbReference>
<dbReference type="Gene3D" id="1.10.10.1450">
    <property type="match status" value="1"/>
</dbReference>
<protein>
    <submittedName>
        <fullName evidence="4">HTH_48 domain-containing protein</fullName>
    </submittedName>
</protein>
<dbReference type="GO" id="GO:0000793">
    <property type="term" value="C:condensed chromosome"/>
    <property type="evidence" value="ECO:0007669"/>
    <property type="project" value="TreeGrafter"/>
</dbReference>
<evidence type="ECO:0000313" key="4">
    <source>
        <dbReference type="WBParaSite" id="HPLM_0000568201-mRNA-1"/>
    </source>
</evidence>
<dbReference type="GO" id="GO:0031297">
    <property type="term" value="P:replication fork processing"/>
    <property type="evidence" value="ECO:0007669"/>
    <property type="project" value="TreeGrafter"/>
</dbReference>
<dbReference type="AlphaFoldDB" id="A0A0N4W6J5"/>
<dbReference type="InterPro" id="IPR036397">
    <property type="entry name" value="RNaseH_sf"/>
</dbReference>
<reference evidence="2 3" key="2">
    <citation type="submission" date="2018-11" db="EMBL/GenBank/DDBJ databases">
        <authorList>
            <consortium name="Pathogen Informatics"/>
        </authorList>
    </citation>
    <scope>NUCLEOTIDE SEQUENCE [LARGE SCALE GENOMIC DNA]</scope>
    <source>
        <strain evidence="2 3">MHpl1</strain>
    </source>
</reference>
<dbReference type="GO" id="GO:0015074">
    <property type="term" value="P:DNA integration"/>
    <property type="evidence" value="ECO:0007669"/>
    <property type="project" value="TreeGrafter"/>
</dbReference>
<dbReference type="Gene3D" id="3.30.420.10">
    <property type="entry name" value="Ribonuclease H-like superfamily/Ribonuclease H"/>
    <property type="match status" value="1"/>
</dbReference>
<dbReference type="GO" id="GO:0000014">
    <property type="term" value="F:single-stranded DNA endodeoxyribonuclease activity"/>
    <property type="evidence" value="ECO:0007669"/>
    <property type="project" value="TreeGrafter"/>
</dbReference>
<dbReference type="InterPro" id="IPR052709">
    <property type="entry name" value="Transposase-MT_Hybrid"/>
</dbReference>
<reference evidence="4" key="1">
    <citation type="submission" date="2017-02" db="UniProtKB">
        <authorList>
            <consortium name="WormBaseParasite"/>
        </authorList>
    </citation>
    <scope>IDENTIFICATION</scope>
</reference>
<organism evidence="4">
    <name type="scientific">Haemonchus placei</name>
    <name type="common">Barber's pole worm</name>
    <dbReference type="NCBI Taxonomy" id="6290"/>
    <lineage>
        <taxon>Eukaryota</taxon>
        <taxon>Metazoa</taxon>
        <taxon>Ecdysozoa</taxon>
        <taxon>Nematoda</taxon>
        <taxon>Chromadorea</taxon>
        <taxon>Rhabditida</taxon>
        <taxon>Rhabditina</taxon>
        <taxon>Rhabditomorpha</taxon>
        <taxon>Strongyloidea</taxon>
        <taxon>Trichostrongylidae</taxon>
        <taxon>Haemonchus</taxon>
    </lineage>
</organism>